<feature type="compositionally biased region" description="Pro residues" evidence="4">
    <location>
        <begin position="77"/>
        <end position="86"/>
    </location>
</feature>
<keyword evidence="3" id="KW-0862">Zinc</keyword>
<dbReference type="EMBL" id="JAULSU010000003">
    <property type="protein sequence ID" value="KAK0622568.1"/>
    <property type="molecule type" value="Genomic_DNA"/>
</dbReference>
<evidence type="ECO:0000313" key="5">
    <source>
        <dbReference type="EMBL" id="KAK0622568.1"/>
    </source>
</evidence>
<proteinExistence type="predicted"/>
<name>A0AA40C338_9PEZI</name>
<sequence>MAANPSLTGTPSGSGTHRFLTISPIGDDMLEDYREESHAEDDLSDAMSEAHDVEVEALLASNLHEANAGHAAVGNVPPSPAAPPSVPGAEPTESVALTNITETEYMEIVHFYLSSHPIRLRPLPTTQFESAQSGHLMIVDGNAIRDIDSAPLTSTPAPLDDSPDRNDKMSYWPAVEAYLTHPTGAPPIIECIICWKDLEVHGIPPRTPGDLDPPSGRGVALPCGHLLCNECMETHTHTPLGDAPPTTYVAESVMRHFPHQLRADENLVQHSHPQFNYATKPTSITLLPALQEILIQIVAAALNGNFTAQFSPPRLERFFQSQPPTAKRCPSCSHAINFAGCWHTTRGVPLPFDCPSEDLVPCARIPPVGSPVPHVCDACALLRLRLWISAAVDDALWNARSGKRMTVGGKDGEGVSAKLRQAIDDFVCVEWGKEDLTRTSWGRWMYYHGKFLKEELS</sequence>
<dbReference type="InterPro" id="IPR017907">
    <property type="entry name" value="Znf_RING_CS"/>
</dbReference>
<keyword evidence="6" id="KW-1185">Reference proteome</keyword>
<dbReference type="PROSITE" id="PS00518">
    <property type="entry name" value="ZF_RING_1"/>
    <property type="match status" value="1"/>
</dbReference>
<dbReference type="InterPro" id="IPR013083">
    <property type="entry name" value="Znf_RING/FYVE/PHD"/>
</dbReference>
<reference evidence="5" key="1">
    <citation type="submission" date="2023-06" db="EMBL/GenBank/DDBJ databases">
        <title>Genome-scale phylogeny and comparative genomics of the fungal order Sordariales.</title>
        <authorList>
            <consortium name="Lawrence Berkeley National Laboratory"/>
            <person name="Hensen N."/>
            <person name="Bonometti L."/>
            <person name="Westerberg I."/>
            <person name="Brannstrom I.O."/>
            <person name="Guillou S."/>
            <person name="Cros-Aarteil S."/>
            <person name="Calhoun S."/>
            <person name="Haridas S."/>
            <person name="Kuo A."/>
            <person name="Mondo S."/>
            <person name="Pangilinan J."/>
            <person name="Riley R."/>
            <person name="Labutti K."/>
            <person name="Andreopoulos B."/>
            <person name="Lipzen A."/>
            <person name="Chen C."/>
            <person name="Yanf M."/>
            <person name="Daum C."/>
            <person name="Ng V."/>
            <person name="Clum A."/>
            <person name="Steindorff A."/>
            <person name="Ohm R."/>
            <person name="Martin F."/>
            <person name="Silar P."/>
            <person name="Natvig D."/>
            <person name="Lalanne C."/>
            <person name="Gautier V."/>
            <person name="Ament-Velasquez S.L."/>
            <person name="Kruys A."/>
            <person name="Hutchinson M.I."/>
            <person name="Powell A.J."/>
            <person name="Barry K."/>
            <person name="Miller A.N."/>
            <person name="Grigoriev I.V."/>
            <person name="Debuchy R."/>
            <person name="Gladieux P."/>
            <person name="Thoren M.H."/>
            <person name="Johannesson H."/>
        </authorList>
    </citation>
    <scope>NUCLEOTIDE SEQUENCE</scope>
    <source>
        <strain evidence="5">CBS 606.72</strain>
    </source>
</reference>
<dbReference type="Proteomes" id="UP001175000">
    <property type="component" value="Unassembled WGS sequence"/>
</dbReference>
<evidence type="ECO:0000256" key="3">
    <source>
        <dbReference type="ARBA" id="ARBA00022833"/>
    </source>
</evidence>
<dbReference type="AlphaFoldDB" id="A0AA40C338"/>
<protein>
    <recommendedName>
        <fullName evidence="7">RING-type domain-containing protein</fullName>
    </recommendedName>
</protein>
<evidence type="ECO:0000313" key="6">
    <source>
        <dbReference type="Proteomes" id="UP001175000"/>
    </source>
</evidence>
<organism evidence="5 6">
    <name type="scientific">Immersiella caudata</name>
    <dbReference type="NCBI Taxonomy" id="314043"/>
    <lineage>
        <taxon>Eukaryota</taxon>
        <taxon>Fungi</taxon>
        <taxon>Dikarya</taxon>
        <taxon>Ascomycota</taxon>
        <taxon>Pezizomycotina</taxon>
        <taxon>Sordariomycetes</taxon>
        <taxon>Sordariomycetidae</taxon>
        <taxon>Sordariales</taxon>
        <taxon>Lasiosphaeriaceae</taxon>
        <taxon>Immersiella</taxon>
    </lineage>
</organism>
<feature type="region of interest" description="Disordered" evidence="4">
    <location>
        <begin position="70"/>
        <end position="91"/>
    </location>
</feature>
<keyword evidence="1" id="KW-0479">Metal-binding</keyword>
<comment type="caution">
    <text evidence="5">The sequence shown here is derived from an EMBL/GenBank/DDBJ whole genome shotgun (WGS) entry which is preliminary data.</text>
</comment>
<dbReference type="GO" id="GO:0008270">
    <property type="term" value="F:zinc ion binding"/>
    <property type="evidence" value="ECO:0007669"/>
    <property type="project" value="UniProtKB-KW"/>
</dbReference>
<evidence type="ECO:0008006" key="7">
    <source>
        <dbReference type="Google" id="ProtNLM"/>
    </source>
</evidence>
<evidence type="ECO:0000256" key="4">
    <source>
        <dbReference type="SAM" id="MobiDB-lite"/>
    </source>
</evidence>
<gene>
    <name evidence="5" type="ORF">B0T14DRAFT_564013</name>
</gene>
<feature type="compositionally biased region" description="Polar residues" evidence="4">
    <location>
        <begin position="1"/>
        <end position="15"/>
    </location>
</feature>
<accession>A0AA40C338</accession>
<dbReference type="SUPFAM" id="SSF57850">
    <property type="entry name" value="RING/U-box"/>
    <property type="match status" value="1"/>
</dbReference>
<evidence type="ECO:0000256" key="2">
    <source>
        <dbReference type="ARBA" id="ARBA00022771"/>
    </source>
</evidence>
<keyword evidence="2" id="KW-0863">Zinc-finger</keyword>
<feature type="region of interest" description="Disordered" evidence="4">
    <location>
        <begin position="1"/>
        <end position="21"/>
    </location>
</feature>
<dbReference type="Gene3D" id="3.30.40.10">
    <property type="entry name" value="Zinc/RING finger domain, C3HC4 (zinc finger)"/>
    <property type="match status" value="1"/>
</dbReference>
<evidence type="ECO:0000256" key="1">
    <source>
        <dbReference type="ARBA" id="ARBA00022723"/>
    </source>
</evidence>